<dbReference type="SMART" id="SM00448">
    <property type="entry name" value="REC"/>
    <property type="match status" value="1"/>
</dbReference>
<dbReference type="PROSITE" id="PS50110">
    <property type="entry name" value="RESPONSE_REGULATORY"/>
    <property type="match status" value="1"/>
</dbReference>
<dbReference type="GO" id="GO:0005737">
    <property type="term" value="C:cytoplasm"/>
    <property type="evidence" value="ECO:0007669"/>
    <property type="project" value="UniProtKB-SubCell"/>
</dbReference>
<keyword evidence="5 9" id="KW-0805">Transcription regulation</keyword>
<dbReference type="SUPFAM" id="SSF52172">
    <property type="entry name" value="CheY-like"/>
    <property type="match status" value="1"/>
</dbReference>
<proteinExistence type="predicted"/>
<evidence type="ECO:0000256" key="3">
    <source>
        <dbReference type="ARBA" id="ARBA00022553"/>
    </source>
</evidence>
<dbReference type="FunFam" id="3.40.50.2300:FF:000057">
    <property type="entry name" value="Transcriptional regulatory protein"/>
    <property type="match status" value="1"/>
</dbReference>
<comment type="subcellular location">
    <subcellularLocation>
        <location evidence="1 9">Cytoplasm</location>
    </subcellularLocation>
</comment>
<evidence type="ECO:0000256" key="2">
    <source>
        <dbReference type="ARBA" id="ARBA00022490"/>
    </source>
</evidence>
<dbReference type="PANTHER" id="PTHR45526:SF6">
    <property type="entry name" value="TRANSCRIPTIONAL REGULATORY PROTEIN CITT"/>
    <property type="match status" value="1"/>
</dbReference>
<reference evidence="12 13" key="1">
    <citation type="submission" date="2016-10" db="EMBL/GenBank/DDBJ databases">
        <authorList>
            <person name="de Groot N.N."/>
        </authorList>
    </citation>
    <scope>NUCLEOTIDE SEQUENCE [LARGE SCALE GENOMIC DNA]</scope>
    <source>
        <strain evidence="12 13">DSM 46701</strain>
    </source>
</reference>
<accession>A0A1H8HHD2</accession>
<keyword evidence="13" id="KW-1185">Reference proteome</keyword>
<keyword evidence="4 9" id="KW-0902">Two-component regulatory system</keyword>
<evidence type="ECO:0000256" key="4">
    <source>
        <dbReference type="ARBA" id="ARBA00023012"/>
    </source>
</evidence>
<dbReference type="InterPro" id="IPR024187">
    <property type="entry name" value="Sig_transdc_resp-reg_cit/mal"/>
</dbReference>
<feature type="modified residue" description="4-aspartylphosphate" evidence="10">
    <location>
        <position position="59"/>
    </location>
</feature>
<dbReference type="CDD" id="cd19925">
    <property type="entry name" value="REC_citrate_TCS"/>
    <property type="match status" value="1"/>
</dbReference>
<protein>
    <recommendedName>
        <fullName evidence="9">Transcriptional regulatory protein</fullName>
    </recommendedName>
</protein>
<keyword evidence="6 9" id="KW-0238">DNA-binding</keyword>
<evidence type="ECO:0000256" key="8">
    <source>
        <dbReference type="ARBA" id="ARBA00023163"/>
    </source>
</evidence>
<dbReference type="InterPro" id="IPR051271">
    <property type="entry name" value="2C-system_Tx_regulators"/>
</dbReference>
<organism evidence="12 13">
    <name type="scientific">Lihuaxuella thermophila</name>
    <dbReference type="NCBI Taxonomy" id="1173111"/>
    <lineage>
        <taxon>Bacteria</taxon>
        <taxon>Bacillati</taxon>
        <taxon>Bacillota</taxon>
        <taxon>Bacilli</taxon>
        <taxon>Bacillales</taxon>
        <taxon>Thermoactinomycetaceae</taxon>
        <taxon>Lihuaxuella</taxon>
    </lineage>
</organism>
<feature type="domain" description="Response regulatory" evidence="11">
    <location>
        <begin position="8"/>
        <end position="124"/>
    </location>
</feature>
<keyword evidence="2 9" id="KW-0963">Cytoplasm</keyword>
<dbReference type="Gene3D" id="3.40.50.2300">
    <property type="match status" value="1"/>
</dbReference>
<evidence type="ECO:0000256" key="7">
    <source>
        <dbReference type="ARBA" id="ARBA00023159"/>
    </source>
</evidence>
<dbReference type="AlphaFoldDB" id="A0A1H8HHD2"/>
<evidence type="ECO:0000313" key="13">
    <source>
        <dbReference type="Proteomes" id="UP000199695"/>
    </source>
</evidence>
<evidence type="ECO:0000313" key="12">
    <source>
        <dbReference type="EMBL" id="SEN55622.1"/>
    </source>
</evidence>
<dbReference type="PIRSF" id="PIRSF006171">
    <property type="entry name" value="RR_citrat_malat"/>
    <property type="match status" value="1"/>
</dbReference>
<dbReference type="Pfam" id="PF20714">
    <property type="entry name" value="HTH_64"/>
    <property type="match status" value="1"/>
</dbReference>
<keyword evidence="8 9" id="KW-0804">Transcription</keyword>
<dbReference type="PANTHER" id="PTHR45526">
    <property type="entry name" value="TRANSCRIPTIONAL REGULATORY PROTEIN DPIA"/>
    <property type="match status" value="1"/>
</dbReference>
<dbReference type="Pfam" id="PF00072">
    <property type="entry name" value="Response_reg"/>
    <property type="match status" value="1"/>
</dbReference>
<dbReference type="InterPro" id="IPR001789">
    <property type="entry name" value="Sig_transdc_resp-reg_receiver"/>
</dbReference>
<dbReference type="OrthoDB" id="9759232at2"/>
<keyword evidence="7 9" id="KW-0010">Activator</keyword>
<dbReference type="STRING" id="1173111.SAMN05444955_11435"/>
<evidence type="ECO:0000256" key="5">
    <source>
        <dbReference type="ARBA" id="ARBA00023015"/>
    </source>
</evidence>
<dbReference type="RefSeq" id="WP_089971239.1">
    <property type="nucleotide sequence ID" value="NZ_FOCQ01000014.1"/>
</dbReference>
<evidence type="ECO:0000256" key="10">
    <source>
        <dbReference type="PROSITE-ProRule" id="PRU00169"/>
    </source>
</evidence>
<keyword evidence="3 10" id="KW-0597">Phosphoprotein</keyword>
<evidence type="ECO:0000256" key="6">
    <source>
        <dbReference type="ARBA" id="ARBA00023125"/>
    </source>
</evidence>
<evidence type="ECO:0000256" key="1">
    <source>
        <dbReference type="ARBA" id="ARBA00004496"/>
    </source>
</evidence>
<evidence type="ECO:0000256" key="9">
    <source>
        <dbReference type="PIRNR" id="PIRNR006171"/>
    </source>
</evidence>
<dbReference type="GO" id="GO:0003677">
    <property type="term" value="F:DNA binding"/>
    <property type="evidence" value="ECO:0007669"/>
    <property type="project" value="UniProtKB-KW"/>
</dbReference>
<dbReference type="InterPro" id="IPR011006">
    <property type="entry name" value="CheY-like_superfamily"/>
</dbReference>
<dbReference type="EMBL" id="FOCQ01000014">
    <property type="protein sequence ID" value="SEN55622.1"/>
    <property type="molecule type" value="Genomic_DNA"/>
</dbReference>
<sequence length="233" mass="26794">MQGTETVDVLIVEDDLRVAEINRRFLEKLEGFQVVGMAASGEEAKEWMEVMQPQLVLLDVYLPDMKGVELVWHIRQHYRQTDIIMVTAAGEIEVVREALRGGVFDYLVKPILFDRFKRSMENYRNHLRTLSHQGRLDQHQVDRLLRHTRDELPRTSSSADLPKGIDPVTLEKVVQIVNEDGETGLTAEQVGQLMGASRTTARRYLEYLVSIRRLKADLAYGTIGRPERKYFAV</sequence>
<dbReference type="InterPro" id="IPR048714">
    <property type="entry name" value="DpiA-like_HTH"/>
</dbReference>
<dbReference type="GO" id="GO:0000156">
    <property type="term" value="F:phosphorelay response regulator activity"/>
    <property type="evidence" value="ECO:0007669"/>
    <property type="project" value="TreeGrafter"/>
</dbReference>
<gene>
    <name evidence="12" type="ORF">SAMN05444955_11435</name>
</gene>
<dbReference type="Proteomes" id="UP000199695">
    <property type="component" value="Unassembled WGS sequence"/>
</dbReference>
<name>A0A1H8HHD2_9BACL</name>
<dbReference type="GO" id="GO:0003700">
    <property type="term" value="F:DNA-binding transcription factor activity"/>
    <property type="evidence" value="ECO:0007669"/>
    <property type="project" value="InterPro"/>
</dbReference>
<evidence type="ECO:0000259" key="11">
    <source>
        <dbReference type="PROSITE" id="PS50110"/>
    </source>
</evidence>